<dbReference type="RefSeq" id="WP_290361501.1">
    <property type="nucleotide sequence ID" value="NZ_JAUHHC010000008.1"/>
</dbReference>
<dbReference type="EMBL" id="JAUHHC010000008">
    <property type="protein sequence ID" value="MDN3923191.1"/>
    <property type="molecule type" value="Genomic_DNA"/>
</dbReference>
<keyword evidence="1 3" id="KW-0378">Hydrolase</keyword>
<comment type="caution">
    <text evidence="3">The sequence shown here is derived from an EMBL/GenBank/DDBJ whole genome shotgun (WGS) entry which is preliminary data.</text>
</comment>
<name>A0ABT8E003_9BURK</name>
<evidence type="ECO:0000256" key="1">
    <source>
        <dbReference type="ARBA" id="ARBA00022801"/>
    </source>
</evidence>
<accession>A0ABT8E003</accession>
<dbReference type="Gene3D" id="2.60.120.260">
    <property type="entry name" value="Galactose-binding domain-like"/>
    <property type="match status" value="1"/>
</dbReference>
<gene>
    <name evidence="3" type="ORF">QWJ38_23130</name>
</gene>
<dbReference type="PANTHER" id="PTHR43056">
    <property type="entry name" value="PEPTIDASE S9 PROLYL OLIGOPEPTIDASE"/>
    <property type="match status" value="1"/>
</dbReference>
<dbReference type="NCBIfam" id="TIGR00976">
    <property type="entry name" value="CocE_NonD"/>
    <property type="match status" value="1"/>
</dbReference>
<dbReference type="GO" id="GO:0016787">
    <property type="term" value="F:hydrolase activity"/>
    <property type="evidence" value="ECO:0007669"/>
    <property type="project" value="UniProtKB-KW"/>
</dbReference>
<dbReference type="Proteomes" id="UP001228044">
    <property type="component" value="Unassembled WGS sequence"/>
</dbReference>
<dbReference type="SMART" id="SM00939">
    <property type="entry name" value="PepX_C"/>
    <property type="match status" value="1"/>
</dbReference>
<dbReference type="Pfam" id="PF02129">
    <property type="entry name" value="Peptidase_S15"/>
    <property type="match status" value="1"/>
</dbReference>
<feature type="domain" description="Xaa-Pro dipeptidyl-peptidase C-terminal" evidence="2">
    <location>
        <begin position="345"/>
        <end position="594"/>
    </location>
</feature>
<protein>
    <submittedName>
        <fullName evidence="3">CocE/NonD family hydrolase</fullName>
    </submittedName>
</protein>
<dbReference type="InterPro" id="IPR050585">
    <property type="entry name" value="Xaa-Pro_dipeptidyl-ppase/CocE"/>
</dbReference>
<dbReference type="SUPFAM" id="SSF49785">
    <property type="entry name" value="Galactose-binding domain-like"/>
    <property type="match status" value="1"/>
</dbReference>
<sequence length="600" mass="66191">MTQASRAHGPAISSISLLERANGSSVLPPPEPMPAADLRLMLAMRDGTRLDTQVWLPQDRGQDARVAAILLRTPYKESVMGFKRLGVLRYVDAGYAVVIQTIRGIGISEGKFSFNAPHERCDGYDTVEWIASQPWCSGQVGMDGSSYVAMTQVAAALARPPHLRCIVPTVPTMDFFREVPYCGGVFARSHTLNWLRILQVESLNELKAGFMSTMPVLARPDVLERMLRRPARDAGADDLSGDFLEHYETVLRHPTFDDWFQERSFAAQELAGIDIPILLINGNFDASVGSLTLWRGIEAAEQHRPRHRLLIGPWDHGQSYAGGAESHGPYQFGTSAQLDLVDFRLAFFDQHLRARGSGPEMAERVRLFVTGANEWRDFASFPPAQARLREFHLSSGGRANSARGDGRLVAESVAEAQASDVFVDDPQLPFVGAIAAGLEPKLLLDMREREQHHETLVYDAGALDAPLTILGEARAELFVSADVPDADVIVWLVEHRADGRSIRLAQGQLRLRYHAGFDAERFIEPGATVRITVPLTYVAHRLPAGSRLRLLISGSNFPWADPNPHVAEPIGSAASCRKAVQQVHHDVQRPSRLLLPILEA</sequence>
<dbReference type="InterPro" id="IPR013736">
    <property type="entry name" value="Xaa-Pro_dipept_C"/>
</dbReference>
<dbReference type="InterPro" id="IPR005674">
    <property type="entry name" value="CocE/Ser_esterase"/>
</dbReference>
<dbReference type="PANTHER" id="PTHR43056:SF10">
    <property type="entry name" value="COCE_NOND FAMILY, PUTATIVE (AFU_ORTHOLOGUE AFUA_7G00600)-RELATED"/>
    <property type="match status" value="1"/>
</dbReference>
<reference evidence="3 4" key="1">
    <citation type="submission" date="2023-06" db="EMBL/GenBank/DDBJ databases">
        <title>Pelomonas sp. PFR6 16S ribosomal RNA gene Genome sequencing and assembly.</title>
        <authorList>
            <person name="Woo H."/>
        </authorList>
    </citation>
    <scope>NUCLEOTIDE SEQUENCE [LARGE SCALE GENOMIC DNA]</scope>
    <source>
        <strain evidence="3 4">PFR6</strain>
    </source>
</reference>
<dbReference type="InterPro" id="IPR000383">
    <property type="entry name" value="Xaa-Pro-like_dom"/>
</dbReference>
<evidence type="ECO:0000313" key="3">
    <source>
        <dbReference type="EMBL" id="MDN3923191.1"/>
    </source>
</evidence>
<dbReference type="InterPro" id="IPR008979">
    <property type="entry name" value="Galactose-bd-like_sf"/>
</dbReference>
<dbReference type="Pfam" id="PF08530">
    <property type="entry name" value="PepX_C"/>
    <property type="match status" value="1"/>
</dbReference>
<dbReference type="InterPro" id="IPR029058">
    <property type="entry name" value="AB_hydrolase_fold"/>
</dbReference>
<dbReference type="Gene3D" id="1.10.3020.10">
    <property type="entry name" value="alpha-amino acid ester hydrolase ( Helical cap domain)"/>
    <property type="match status" value="1"/>
</dbReference>
<keyword evidence="4" id="KW-1185">Reference proteome</keyword>
<evidence type="ECO:0000259" key="2">
    <source>
        <dbReference type="SMART" id="SM00939"/>
    </source>
</evidence>
<proteinExistence type="predicted"/>
<dbReference type="Gene3D" id="3.40.50.1820">
    <property type="entry name" value="alpha/beta hydrolase"/>
    <property type="match status" value="1"/>
</dbReference>
<dbReference type="SUPFAM" id="SSF53474">
    <property type="entry name" value="alpha/beta-Hydrolases"/>
    <property type="match status" value="1"/>
</dbReference>
<organism evidence="3 4">
    <name type="scientific">Roseateles violae</name>
    <dbReference type="NCBI Taxonomy" id="3058042"/>
    <lineage>
        <taxon>Bacteria</taxon>
        <taxon>Pseudomonadati</taxon>
        <taxon>Pseudomonadota</taxon>
        <taxon>Betaproteobacteria</taxon>
        <taxon>Burkholderiales</taxon>
        <taxon>Sphaerotilaceae</taxon>
        <taxon>Roseateles</taxon>
    </lineage>
</organism>
<evidence type="ECO:0000313" key="4">
    <source>
        <dbReference type="Proteomes" id="UP001228044"/>
    </source>
</evidence>